<dbReference type="Proteomes" id="UP000007753">
    <property type="component" value="Chromosome 2"/>
</dbReference>
<protein>
    <submittedName>
        <fullName evidence="1">Uncharacterized protein</fullName>
    </submittedName>
</protein>
<organism evidence="1 2">
    <name type="scientific">Sphingobium indicum (strain DSM 16413 / CCM 7287 / MTCC 6362 / UT26 / NBRC 101211 / UT26S)</name>
    <name type="common">Sphingobium japonicum</name>
    <dbReference type="NCBI Taxonomy" id="452662"/>
    <lineage>
        <taxon>Bacteria</taxon>
        <taxon>Pseudomonadati</taxon>
        <taxon>Pseudomonadota</taxon>
        <taxon>Alphaproteobacteria</taxon>
        <taxon>Sphingomonadales</taxon>
        <taxon>Sphingomonadaceae</taxon>
        <taxon>Sphingobium</taxon>
    </lineage>
</organism>
<dbReference type="EMBL" id="AP010804">
    <property type="protein sequence ID" value="BAI98825.1"/>
    <property type="molecule type" value="Genomic_DNA"/>
</dbReference>
<accession>D4Z8K6</accession>
<dbReference type="KEGG" id="sjp:SJA_C2-04620"/>
<gene>
    <name evidence="1" type="ordered locus">SJA_C2-04620</name>
</gene>
<evidence type="ECO:0000313" key="1">
    <source>
        <dbReference type="EMBL" id="BAI98825.1"/>
    </source>
</evidence>
<evidence type="ECO:0000313" key="2">
    <source>
        <dbReference type="Proteomes" id="UP000007753"/>
    </source>
</evidence>
<keyword evidence="2" id="KW-1185">Reference proteome</keyword>
<dbReference type="STRING" id="452662.SJA_C2-04620"/>
<name>D4Z8K6_SPHIU</name>
<dbReference type="HOGENOM" id="CLU_1249968_0_0_5"/>
<reference evidence="1 2" key="1">
    <citation type="journal article" date="2010" name="J. Bacteriol.">
        <title>Complete genome sequence of the representative gamma-hexachlorocyclohexane-degrading bacterium Sphingobium japonicum UT26.</title>
        <authorList>
            <person name="Nagata Y."/>
            <person name="Ohtsubo Y."/>
            <person name="Endo R."/>
            <person name="Ichikawa N."/>
            <person name="Ankai A."/>
            <person name="Oguchi A."/>
            <person name="Fukui S."/>
            <person name="Fujita N."/>
            <person name="Tsuda M."/>
        </authorList>
    </citation>
    <scope>NUCLEOTIDE SEQUENCE [LARGE SCALE GENOMIC DNA]</scope>
    <source>
        <strain evidence="2">DSM 16413 / CCM 7287 / MTCC 6362 / UT26 / NBRC 101211 / UT26S</strain>
    </source>
</reference>
<dbReference type="AlphaFoldDB" id="D4Z8K6"/>
<sequence length="221" mass="23474">MPAPPASAGLTALRLGLKDKGDKLRVETLAALNVADAGTVQHIIDAIRNDLRQLVGHSLNVGARFADEHRIFRPHAFGLKMVLIVDRISQGVDRSISKRALESQLGEQTMRHNNLLVAGIGKAKGRVAPGRVRDREAAALAGGGGADLRSKLGGPPILDAAWCVPHARKTLTGGFNKSTPARRADRYLGASLARTMALYSSSACRTFSSSVTVRAWLVADA</sequence>
<proteinExistence type="predicted"/>